<keyword evidence="5" id="KW-0732">Signal</keyword>
<dbReference type="PANTHER" id="PTHR47234:SF2">
    <property type="entry name" value="TONB-DEPENDENT RECEPTOR"/>
    <property type="match status" value="1"/>
</dbReference>
<keyword evidence="3" id="KW-0998">Cell outer membrane</keyword>
<comment type="subcellular location">
    <subcellularLocation>
        <location evidence="1">Cell outer membrane</location>
    </subcellularLocation>
</comment>
<keyword evidence="2" id="KW-0472">Membrane</keyword>
<dbReference type="PANTHER" id="PTHR47234">
    <property type="match status" value="1"/>
</dbReference>
<name>A0ABS7JW57_9SPHN</name>
<feature type="chain" id="PRO_5046072523" description="TonB-dependent receptor" evidence="5">
    <location>
        <begin position="23"/>
        <end position="915"/>
    </location>
</feature>
<feature type="compositionally biased region" description="Gly residues" evidence="4">
    <location>
        <begin position="581"/>
        <end position="611"/>
    </location>
</feature>
<evidence type="ECO:0000256" key="5">
    <source>
        <dbReference type="SAM" id="SignalP"/>
    </source>
</evidence>
<evidence type="ECO:0000313" key="6">
    <source>
        <dbReference type="EMBL" id="MBX7501892.1"/>
    </source>
</evidence>
<dbReference type="Gene3D" id="2.40.170.20">
    <property type="entry name" value="TonB-dependent receptor, beta-barrel domain"/>
    <property type="match status" value="1"/>
</dbReference>
<dbReference type="InterPro" id="IPR037066">
    <property type="entry name" value="Plug_dom_sf"/>
</dbReference>
<dbReference type="Gene3D" id="2.170.130.10">
    <property type="entry name" value="TonB-dependent receptor, plug domain"/>
    <property type="match status" value="1"/>
</dbReference>
<evidence type="ECO:0008006" key="8">
    <source>
        <dbReference type="Google" id="ProtNLM"/>
    </source>
</evidence>
<dbReference type="SUPFAM" id="SSF56935">
    <property type="entry name" value="Porins"/>
    <property type="match status" value="2"/>
</dbReference>
<feature type="signal peptide" evidence="5">
    <location>
        <begin position="1"/>
        <end position="22"/>
    </location>
</feature>
<dbReference type="RefSeq" id="WP_221603084.1">
    <property type="nucleotide sequence ID" value="NZ_JAIGNU010000002.1"/>
</dbReference>
<evidence type="ECO:0000256" key="4">
    <source>
        <dbReference type="SAM" id="MobiDB-lite"/>
    </source>
</evidence>
<evidence type="ECO:0000256" key="3">
    <source>
        <dbReference type="ARBA" id="ARBA00023237"/>
    </source>
</evidence>
<dbReference type="Proteomes" id="UP000782554">
    <property type="component" value="Unassembled WGS sequence"/>
</dbReference>
<keyword evidence="7" id="KW-1185">Reference proteome</keyword>
<evidence type="ECO:0000313" key="7">
    <source>
        <dbReference type="Proteomes" id="UP000782554"/>
    </source>
</evidence>
<protein>
    <recommendedName>
        <fullName evidence="8">TonB-dependent receptor</fullName>
    </recommendedName>
</protein>
<dbReference type="EMBL" id="JAIGNU010000002">
    <property type="protein sequence ID" value="MBX7501892.1"/>
    <property type="molecule type" value="Genomic_DNA"/>
</dbReference>
<evidence type="ECO:0000256" key="2">
    <source>
        <dbReference type="ARBA" id="ARBA00023136"/>
    </source>
</evidence>
<proteinExistence type="predicted"/>
<sequence>MKSLRIAAVSLVAIGWATSVQAQDVAQAADAASETGEEDLAAPGTIIVSGERIRGQLIVDQPAVAEYDSEDISAFGGSSIADIIAAIEPSTGGARGSRGGGGPVFLINGIRVSSPREFRSYPPESIAKIEVFAEEVAQRFGYDPDQRVVNIVLKNDYSALTLEGELEAPARGGYRRNEEEATYLRIADGARLNFNLDVEDTSLLTEAERGFTVPSSIPGVADEAPFRSLVSDTWQVEGTANYARAFIDSGSSLSLNATASRAERTGLSGLRDTGSAIEPIERRSRTDTLSLGAAYNRSIGSWKATFTSDAVLANGDTEIDRRTGSGFDTAEARTRTVVNKATFTGYPVELPAGEVSATLDLGFDWKRLESSDTRSATDASITRRRFDGGISLNIPIARRGEAWGAIGTASLNLSAGAEDLSDFGSLANWTAGLNWSPVEKLNFQVTRIWREAAPGISALGNPRIDEFNVPVFDFATGQDVLATVTAGGNPNLGAETQSDWKLGANWELPIDGMRLQVDYGINRSRDVTLSSPAFTAAFEQAFPERVTRDAGGELLAIDRRPVTLYETRSRTLSFGLSMRGRIGGSDESGGGRSGGSRGGPPGGFGGGGGGESQQPRFDPERFAQLREQFCATPASDTPDLSQLPEGMRARLVDADGNPDPVRVEMLRQRLCSADGEADVGRFAAMREALCAEPPRIDELPLQMLERLRGEDGEIDQERLGQFRTRMCAADGAGGPPRGEGGQRGGGAGMNPFARRGGGGRYFVNLNHTIALQNEVTLAEGGPVFDQLDGYVLGSGAIPRHSTRLEGGMFMNGYGARLSGNYLGEAVLRGSGLPGSSDLFFGDLVTFDLRLFADLGEILQREEGFLKGFRVAFVVDNIFDGQRRVVDANGDVPDAYDPRRIDPVGRYLGIDLRKMF</sequence>
<accession>A0ABS7JW57</accession>
<reference evidence="6 7" key="1">
    <citation type="submission" date="2021-08" db="EMBL/GenBank/DDBJ databases">
        <title>Comparative Genomics Analysis of the Genus Qipengyuania Reveals Extensive Genetic Diversity and Metabolic Versatility, Including the Description of Fifteen Novel Species.</title>
        <authorList>
            <person name="Liu Y."/>
        </authorList>
    </citation>
    <scope>NUCLEOTIDE SEQUENCE [LARGE SCALE GENOMIC DNA]</scope>
    <source>
        <strain evidence="6 7">YG27</strain>
    </source>
</reference>
<feature type="region of interest" description="Disordered" evidence="4">
    <location>
        <begin position="576"/>
        <end position="616"/>
    </location>
</feature>
<comment type="caution">
    <text evidence="6">The sequence shown here is derived from an EMBL/GenBank/DDBJ whole genome shotgun (WGS) entry which is preliminary data.</text>
</comment>
<organism evidence="6 7">
    <name type="scientific">Qipengyuania mesophila</name>
    <dbReference type="NCBI Taxonomy" id="2867246"/>
    <lineage>
        <taxon>Bacteria</taxon>
        <taxon>Pseudomonadati</taxon>
        <taxon>Pseudomonadota</taxon>
        <taxon>Alphaproteobacteria</taxon>
        <taxon>Sphingomonadales</taxon>
        <taxon>Erythrobacteraceae</taxon>
        <taxon>Qipengyuania</taxon>
    </lineage>
</organism>
<dbReference type="InterPro" id="IPR036942">
    <property type="entry name" value="Beta-barrel_TonB_sf"/>
</dbReference>
<gene>
    <name evidence="6" type="ORF">K3181_10605</name>
</gene>
<evidence type="ECO:0000256" key="1">
    <source>
        <dbReference type="ARBA" id="ARBA00004442"/>
    </source>
</evidence>